<evidence type="ECO:0000313" key="2">
    <source>
        <dbReference type="EMBL" id="KAK3770816.1"/>
    </source>
</evidence>
<accession>A0AAE0ZL75</accession>
<dbReference type="PANTHER" id="PTHR24559">
    <property type="entry name" value="TRANSPOSON TY3-I GAG-POL POLYPROTEIN"/>
    <property type="match status" value="1"/>
</dbReference>
<dbReference type="CDD" id="cd01647">
    <property type="entry name" value="RT_LTR"/>
    <property type="match status" value="1"/>
</dbReference>
<dbReference type="InterPro" id="IPR043502">
    <property type="entry name" value="DNA/RNA_pol_sf"/>
</dbReference>
<reference evidence="2" key="1">
    <citation type="journal article" date="2023" name="G3 (Bethesda)">
        <title>A reference genome for the long-term kleptoplast-retaining sea slug Elysia crispata morphotype clarki.</title>
        <authorList>
            <person name="Eastman K.E."/>
            <person name="Pendleton A.L."/>
            <person name="Shaikh M.A."/>
            <person name="Suttiyut T."/>
            <person name="Ogas R."/>
            <person name="Tomko P."/>
            <person name="Gavelis G."/>
            <person name="Widhalm J.R."/>
            <person name="Wisecaver J.H."/>
        </authorList>
    </citation>
    <scope>NUCLEOTIDE SEQUENCE</scope>
    <source>
        <strain evidence="2">ECLA1</strain>
    </source>
</reference>
<dbReference type="PANTHER" id="PTHR24559:SF444">
    <property type="entry name" value="REVERSE TRANSCRIPTASE DOMAIN-CONTAINING PROTEIN"/>
    <property type="match status" value="1"/>
</dbReference>
<evidence type="ECO:0000313" key="3">
    <source>
        <dbReference type="Proteomes" id="UP001283361"/>
    </source>
</evidence>
<keyword evidence="3" id="KW-1185">Reference proteome</keyword>
<dbReference type="Gene3D" id="3.30.70.270">
    <property type="match status" value="1"/>
</dbReference>
<protein>
    <recommendedName>
        <fullName evidence="1">Reverse transcriptase domain-containing protein</fullName>
    </recommendedName>
</protein>
<dbReference type="Pfam" id="PF00078">
    <property type="entry name" value="RVT_1"/>
    <property type="match status" value="1"/>
</dbReference>
<dbReference type="InterPro" id="IPR043128">
    <property type="entry name" value="Rev_trsase/Diguanyl_cyclase"/>
</dbReference>
<gene>
    <name evidence="2" type="ORF">RRG08_036417</name>
</gene>
<organism evidence="2 3">
    <name type="scientific">Elysia crispata</name>
    <name type="common">lettuce slug</name>
    <dbReference type="NCBI Taxonomy" id="231223"/>
    <lineage>
        <taxon>Eukaryota</taxon>
        <taxon>Metazoa</taxon>
        <taxon>Spiralia</taxon>
        <taxon>Lophotrochozoa</taxon>
        <taxon>Mollusca</taxon>
        <taxon>Gastropoda</taxon>
        <taxon>Heterobranchia</taxon>
        <taxon>Euthyneura</taxon>
        <taxon>Panpulmonata</taxon>
        <taxon>Sacoglossa</taxon>
        <taxon>Placobranchoidea</taxon>
        <taxon>Plakobranchidae</taxon>
        <taxon>Elysia</taxon>
    </lineage>
</organism>
<dbReference type="Gene3D" id="3.10.10.10">
    <property type="entry name" value="HIV Type 1 Reverse Transcriptase, subunit A, domain 1"/>
    <property type="match status" value="1"/>
</dbReference>
<evidence type="ECO:0000259" key="1">
    <source>
        <dbReference type="Pfam" id="PF00078"/>
    </source>
</evidence>
<sequence>MVRPHDLFQEIGSRSKYLTKVDLSKGYWQIPLAEKAKPLTAFATEKGLYQFRVMPFGLQGAPATFSRLMRKVTDGTTKQQKLFGRFLNLHRNIGGTSASITSIVYSLESSWLDCQAIKMCNSLPSTRVFRSYGREW</sequence>
<dbReference type="EMBL" id="JAWDGP010003786">
    <property type="protein sequence ID" value="KAK3770816.1"/>
    <property type="molecule type" value="Genomic_DNA"/>
</dbReference>
<comment type="caution">
    <text evidence="2">The sequence shown here is derived from an EMBL/GenBank/DDBJ whole genome shotgun (WGS) entry which is preliminary data.</text>
</comment>
<dbReference type="Proteomes" id="UP001283361">
    <property type="component" value="Unassembled WGS sequence"/>
</dbReference>
<name>A0AAE0ZL75_9GAST</name>
<dbReference type="AlphaFoldDB" id="A0AAE0ZL75"/>
<proteinExistence type="predicted"/>
<dbReference type="SUPFAM" id="SSF56672">
    <property type="entry name" value="DNA/RNA polymerases"/>
    <property type="match status" value="1"/>
</dbReference>
<dbReference type="InterPro" id="IPR000477">
    <property type="entry name" value="RT_dom"/>
</dbReference>
<feature type="domain" description="Reverse transcriptase" evidence="1">
    <location>
        <begin position="13"/>
        <end position="79"/>
    </location>
</feature>
<dbReference type="InterPro" id="IPR053134">
    <property type="entry name" value="RNA-dir_DNA_polymerase"/>
</dbReference>